<dbReference type="GO" id="GO:0042597">
    <property type="term" value="C:periplasmic space"/>
    <property type="evidence" value="ECO:0007669"/>
    <property type="project" value="UniProtKB-ARBA"/>
</dbReference>
<dbReference type="CDD" id="cd00995">
    <property type="entry name" value="PBP2_NikA_DppA_OppA_like"/>
    <property type="match status" value="1"/>
</dbReference>
<dbReference type="PROSITE" id="PS01040">
    <property type="entry name" value="SBP_BACTERIAL_5"/>
    <property type="match status" value="1"/>
</dbReference>
<evidence type="ECO:0000256" key="2">
    <source>
        <dbReference type="ARBA" id="ARBA00005695"/>
    </source>
</evidence>
<name>C0C155_9FIRM</name>
<organism evidence="6 7">
    <name type="scientific">[Clostridium] hylemonae DSM 15053</name>
    <dbReference type="NCBI Taxonomy" id="553973"/>
    <lineage>
        <taxon>Bacteria</taxon>
        <taxon>Bacillati</taxon>
        <taxon>Bacillota</taxon>
        <taxon>Clostridia</taxon>
        <taxon>Lachnospirales</taxon>
        <taxon>Lachnospiraceae</taxon>
    </lineage>
</organism>
<evidence type="ECO:0000256" key="1">
    <source>
        <dbReference type="ARBA" id="ARBA00004193"/>
    </source>
</evidence>
<sequence length="551" mass="61075">MHMLYTPLSTEGTITEDEKRRTTKHKEENMKKRSWSGLLCLAMAAVMLAGCGGREKAGTSEPDKKTSGKNELVMGVSSSVTNLNKHLETMKEGWLMLGAVYDELYMKTDSETRYYLADSVELSDDGKTVTLKLKEDLKWHDGEPITADDVIFSLDVNADPDNGAGYANAVYIGDRPVSYKKADDLTVEITLPEPSASYVTILGTLPLLPAHVYGNDTDIKANSEANLKGIGSGPYKVKEFKNGECLELERFDDYYGDRPAIDKVVYKVIPDTSAQEVALQKGEINFMEVSSQAAADMYEGDKDITVHTFPEGRVNYLACNKFSDTFSDPKVKEAIYAALDGEEIVKGAYGADMGTAANTIFSNATQYHDKDIKGYEQDTGKAEKLVKETGLDGKTLKLVYNQDRAFMKETALIVQQQLKDVGIRLEVEGMESNGFFDRVFGDASDYDLYFNGYGAFGDPDEVISGMFDGTWGINLEVSEDQLDLWKQGRSAADDKERAGIYKELQEKAVEDMSIYPIAYPNYVFATSSSLEGADELQTNPVFEDYTKLSFK</sequence>
<dbReference type="PIRSF" id="PIRSF002741">
    <property type="entry name" value="MppA"/>
    <property type="match status" value="1"/>
</dbReference>
<proteinExistence type="inferred from homology"/>
<dbReference type="SUPFAM" id="SSF53850">
    <property type="entry name" value="Periplasmic binding protein-like II"/>
    <property type="match status" value="1"/>
</dbReference>
<dbReference type="Proteomes" id="UP000004893">
    <property type="component" value="Unassembled WGS sequence"/>
</dbReference>
<evidence type="ECO:0000259" key="5">
    <source>
        <dbReference type="Pfam" id="PF00496"/>
    </source>
</evidence>
<evidence type="ECO:0000256" key="3">
    <source>
        <dbReference type="ARBA" id="ARBA00022729"/>
    </source>
</evidence>
<feature type="compositionally biased region" description="Basic and acidic residues" evidence="4">
    <location>
        <begin position="16"/>
        <end position="30"/>
    </location>
</feature>
<dbReference type="InterPro" id="IPR023765">
    <property type="entry name" value="SBP_5_CS"/>
</dbReference>
<dbReference type="GO" id="GO:0043190">
    <property type="term" value="C:ATP-binding cassette (ABC) transporter complex"/>
    <property type="evidence" value="ECO:0007669"/>
    <property type="project" value="InterPro"/>
</dbReference>
<dbReference type="EMBL" id="ABYI02000022">
    <property type="protein sequence ID" value="EEG73869.1"/>
    <property type="molecule type" value="Genomic_DNA"/>
</dbReference>
<dbReference type="PANTHER" id="PTHR30290">
    <property type="entry name" value="PERIPLASMIC BINDING COMPONENT OF ABC TRANSPORTER"/>
    <property type="match status" value="1"/>
</dbReference>
<protein>
    <submittedName>
        <fullName evidence="6">ABC transporter, substrate-binding protein, family 5</fullName>
    </submittedName>
</protein>
<dbReference type="eggNOG" id="COG0747">
    <property type="taxonomic scope" value="Bacteria"/>
</dbReference>
<keyword evidence="3" id="KW-0732">Signal</keyword>
<dbReference type="Gene3D" id="3.10.105.10">
    <property type="entry name" value="Dipeptide-binding Protein, Domain 3"/>
    <property type="match status" value="1"/>
</dbReference>
<dbReference type="Gene3D" id="3.40.190.10">
    <property type="entry name" value="Periplasmic binding protein-like II"/>
    <property type="match status" value="1"/>
</dbReference>
<dbReference type="InterPro" id="IPR030678">
    <property type="entry name" value="Peptide/Ni-bd"/>
</dbReference>
<dbReference type="Pfam" id="PF00496">
    <property type="entry name" value="SBP_bac_5"/>
    <property type="match status" value="1"/>
</dbReference>
<dbReference type="GO" id="GO:1904680">
    <property type="term" value="F:peptide transmembrane transporter activity"/>
    <property type="evidence" value="ECO:0007669"/>
    <property type="project" value="TreeGrafter"/>
</dbReference>
<dbReference type="PANTHER" id="PTHR30290:SF59">
    <property type="entry name" value="OLIGOPEPTIDE ABC TRANSPORTER,SUBSTRATE-BINDING PROTEIN"/>
    <property type="match status" value="1"/>
</dbReference>
<feature type="domain" description="Solute-binding protein family 5" evidence="5">
    <location>
        <begin position="115"/>
        <end position="470"/>
    </location>
</feature>
<comment type="subcellular location">
    <subcellularLocation>
        <location evidence="1">Cell membrane</location>
        <topology evidence="1">Lipid-anchor</topology>
    </subcellularLocation>
</comment>
<accession>C0C155</accession>
<comment type="caution">
    <text evidence="6">The sequence shown here is derived from an EMBL/GenBank/DDBJ whole genome shotgun (WGS) entry which is preliminary data.</text>
</comment>
<comment type="similarity">
    <text evidence="2">Belongs to the bacterial solute-binding protein 5 family.</text>
</comment>
<reference evidence="6" key="1">
    <citation type="submission" date="2009-02" db="EMBL/GenBank/DDBJ databases">
        <authorList>
            <person name="Fulton L."/>
            <person name="Clifton S."/>
            <person name="Fulton B."/>
            <person name="Xu J."/>
            <person name="Minx P."/>
            <person name="Pepin K.H."/>
            <person name="Johnson M."/>
            <person name="Bhonagiri V."/>
            <person name="Nash W.E."/>
            <person name="Mardis E.R."/>
            <person name="Wilson R.K."/>
        </authorList>
    </citation>
    <scope>NUCLEOTIDE SEQUENCE [LARGE SCALE GENOMIC DNA]</scope>
    <source>
        <strain evidence="6">DSM 15053</strain>
    </source>
</reference>
<dbReference type="InterPro" id="IPR039424">
    <property type="entry name" value="SBP_5"/>
</dbReference>
<dbReference type="HOGENOM" id="CLU_017028_8_4_9"/>
<dbReference type="STRING" id="553973.CLOHYLEM_05874"/>
<dbReference type="InterPro" id="IPR000914">
    <property type="entry name" value="SBP_5_dom"/>
</dbReference>
<evidence type="ECO:0000256" key="4">
    <source>
        <dbReference type="SAM" id="MobiDB-lite"/>
    </source>
</evidence>
<evidence type="ECO:0000313" key="6">
    <source>
        <dbReference type="EMBL" id="EEG73869.1"/>
    </source>
</evidence>
<keyword evidence="7" id="KW-1185">Reference proteome</keyword>
<dbReference type="Gene3D" id="3.90.76.10">
    <property type="entry name" value="Dipeptide-binding Protein, Domain 1"/>
    <property type="match status" value="1"/>
</dbReference>
<reference evidence="6" key="2">
    <citation type="submission" date="2013-06" db="EMBL/GenBank/DDBJ databases">
        <title>Draft genome sequence of Clostridium hylemonae (DSM 15053).</title>
        <authorList>
            <person name="Sudarsanam P."/>
            <person name="Ley R."/>
            <person name="Guruge J."/>
            <person name="Turnbaugh P.J."/>
            <person name="Mahowald M."/>
            <person name="Liep D."/>
            <person name="Gordon J."/>
        </authorList>
    </citation>
    <scope>NUCLEOTIDE SEQUENCE</scope>
    <source>
        <strain evidence="6">DSM 15053</strain>
    </source>
</reference>
<dbReference type="GO" id="GO:0015833">
    <property type="term" value="P:peptide transport"/>
    <property type="evidence" value="ECO:0007669"/>
    <property type="project" value="TreeGrafter"/>
</dbReference>
<evidence type="ECO:0000313" key="7">
    <source>
        <dbReference type="Proteomes" id="UP000004893"/>
    </source>
</evidence>
<feature type="region of interest" description="Disordered" evidence="4">
    <location>
        <begin position="1"/>
        <end position="30"/>
    </location>
</feature>
<gene>
    <name evidence="6" type="ORF">CLOHYLEM_05874</name>
</gene>
<dbReference type="AlphaFoldDB" id="C0C155"/>